<gene>
    <name evidence="1" type="ORF">GL298_10675</name>
</gene>
<dbReference type="Proteomes" id="UP000464735">
    <property type="component" value="Plasmid pScpBR12-1"/>
</dbReference>
<sequence>MKLLLKNTLLKINYCDFDEKVLYERFLYFHFSQHYNFIFYIYLTVNAFDELSILTQNFITFSYKCCIKNNTQNAIKKWLNIYFSKNLLNHFQIKKFNELALIYLREEKFINFLLATDDIINIEKIIKNNIKIYQKIK</sequence>
<dbReference type="EMBL" id="CP046369">
    <property type="protein sequence ID" value="QIA69883.1"/>
    <property type="molecule type" value="Genomic_DNA"/>
</dbReference>
<proteinExistence type="predicted"/>
<keyword evidence="1" id="KW-0614">Plasmid</keyword>
<reference evidence="1 2" key="1">
    <citation type="submission" date="2019-11" db="EMBL/GenBank/DDBJ databases">
        <title>Whole genome sequencing and comparative genomics analyses of five strains of Spiroplasma citri.</title>
        <authorList>
            <person name="Yokomi R."/>
            <person name="Chen J."/>
            <person name="Rattner R."/>
            <person name="Vidalakis G."/>
        </authorList>
    </citation>
    <scope>NUCLEOTIDE SEQUENCE [LARGE SCALE GENOMIC DNA]</scope>
    <source>
        <strain evidence="1 2">BR12</strain>
        <plasmid evidence="2">pscpbr12-1</plasmid>
    </source>
</reference>
<evidence type="ECO:0000313" key="2">
    <source>
        <dbReference type="Proteomes" id="UP000464735"/>
    </source>
</evidence>
<accession>A0AAJ4JZ87</accession>
<dbReference type="AlphaFoldDB" id="A0AAJ4JZ87"/>
<protein>
    <submittedName>
        <fullName evidence="1">Uncharacterized protein</fullName>
    </submittedName>
</protein>
<name>A0AAJ4JZ87_SPICI</name>
<dbReference type="RefSeq" id="WP_164028547.1">
    <property type="nucleotide sequence ID" value="NC_007392.1"/>
</dbReference>
<organism evidence="1 2">
    <name type="scientific">Spiroplasma citri</name>
    <dbReference type="NCBI Taxonomy" id="2133"/>
    <lineage>
        <taxon>Bacteria</taxon>
        <taxon>Bacillati</taxon>
        <taxon>Mycoplasmatota</taxon>
        <taxon>Mollicutes</taxon>
        <taxon>Entomoplasmatales</taxon>
        <taxon>Spiroplasmataceae</taxon>
        <taxon>Spiroplasma</taxon>
    </lineage>
</organism>
<evidence type="ECO:0000313" key="1">
    <source>
        <dbReference type="EMBL" id="QIA69883.1"/>
    </source>
</evidence>
<geneLocation type="plasmid" evidence="2">
    <name>pscpbr12-1</name>
</geneLocation>